<dbReference type="Proteomes" id="UP000185770">
    <property type="component" value="Unassembled WGS sequence"/>
</dbReference>
<dbReference type="InterPro" id="IPR009587">
    <property type="entry name" value="DUF1198"/>
</dbReference>
<evidence type="ECO:0008006" key="3">
    <source>
        <dbReference type="Google" id="ProtNLM"/>
    </source>
</evidence>
<proteinExistence type="predicted"/>
<reference evidence="1 2" key="1">
    <citation type="submission" date="2016-09" db="EMBL/GenBank/DDBJ databases">
        <title>Serratia marcescens MSU-97 and epiphytic antimycotic-producing bacteria.</title>
        <authorList>
            <person name="Matilla M.A."/>
        </authorList>
    </citation>
    <scope>NUCLEOTIDE SEQUENCE [LARGE SCALE GENOMIC DNA]</scope>
    <source>
        <strain evidence="1 2">MSU-97</strain>
    </source>
</reference>
<accession>A0A1Q4NXJ0</accession>
<gene>
    <name evidence="1" type="ORF">BHU62_16990</name>
</gene>
<dbReference type="OrthoDB" id="7062660at2"/>
<dbReference type="Pfam" id="PF06711">
    <property type="entry name" value="DUF1198"/>
    <property type="match status" value="1"/>
</dbReference>
<organism evidence="1 2">
    <name type="scientific">Serratia marcescens</name>
    <dbReference type="NCBI Taxonomy" id="615"/>
    <lineage>
        <taxon>Bacteria</taxon>
        <taxon>Pseudomonadati</taxon>
        <taxon>Pseudomonadota</taxon>
        <taxon>Gammaproteobacteria</taxon>
        <taxon>Enterobacterales</taxon>
        <taxon>Yersiniaceae</taxon>
        <taxon>Serratia</taxon>
    </lineage>
</organism>
<protein>
    <recommendedName>
        <fullName evidence="3">DUF1198 domain-containing protein</fullName>
    </recommendedName>
</protein>
<dbReference type="RefSeq" id="WP_073533112.1">
    <property type="nucleotide sequence ID" value="NZ_MJAO01000017.1"/>
</dbReference>
<comment type="caution">
    <text evidence="1">The sequence shown here is derived from an EMBL/GenBank/DDBJ whole genome shotgun (WGS) entry which is preliminary data.</text>
</comment>
<name>A0A1Q4NXJ0_SERMA</name>
<sequence length="149" mass="17257">MTWIILAALIVVFIIGYRILTSDTRKAIDSLAHLLRVKPMLIESMIQEMGGRQSQTFIRMLNNGYTEEMHQAAYLLFIYLTFIKQADDDQIGQWRDMLLRAGLSPELHAEHTEAALFYFAELDIDAFELAQFRRAYNERFNREALAHGG</sequence>
<dbReference type="AlphaFoldDB" id="A0A1Q4NXJ0"/>
<evidence type="ECO:0000313" key="2">
    <source>
        <dbReference type="Proteomes" id="UP000185770"/>
    </source>
</evidence>
<dbReference type="EMBL" id="MJAO01000017">
    <property type="protein sequence ID" value="OKB65563.1"/>
    <property type="molecule type" value="Genomic_DNA"/>
</dbReference>
<evidence type="ECO:0000313" key="1">
    <source>
        <dbReference type="EMBL" id="OKB65563.1"/>
    </source>
</evidence>